<dbReference type="InterPro" id="IPR051995">
    <property type="entry name" value="Ciliary_GTPase"/>
</dbReference>
<protein>
    <submittedName>
        <fullName evidence="7">ADP-ribosylation factor-like protein 13B</fullName>
    </submittedName>
</protein>
<evidence type="ECO:0000313" key="6">
    <source>
        <dbReference type="Proteomes" id="UP000095287"/>
    </source>
</evidence>
<feature type="region of interest" description="Disordered" evidence="5">
    <location>
        <begin position="226"/>
        <end position="277"/>
    </location>
</feature>
<evidence type="ECO:0000256" key="4">
    <source>
        <dbReference type="PIRSR" id="PIRSR606689-2"/>
    </source>
</evidence>
<keyword evidence="2 3" id="KW-0342">GTP-binding</keyword>
<dbReference type="Gene3D" id="3.40.50.300">
    <property type="entry name" value="P-loop containing nucleotide triphosphate hydrolases"/>
    <property type="match status" value="1"/>
</dbReference>
<evidence type="ECO:0000256" key="3">
    <source>
        <dbReference type="PIRSR" id="PIRSR606689-1"/>
    </source>
</evidence>
<accession>A0A1I7XWE7</accession>
<feature type="binding site" evidence="4">
    <location>
        <position position="66"/>
    </location>
    <ligand>
        <name>Mg(2+)</name>
        <dbReference type="ChEBI" id="CHEBI:18420"/>
    </ligand>
</feature>
<feature type="binding site" evidence="3">
    <location>
        <position position="88"/>
    </location>
    <ligand>
        <name>GTP</name>
        <dbReference type="ChEBI" id="CHEBI:37565"/>
    </ligand>
</feature>
<feature type="binding site" evidence="4">
    <location>
        <position position="49"/>
    </location>
    <ligand>
        <name>Mg(2+)</name>
        <dbReference type="ChEBI" id="CHEBI:18420"/>
    </ligand>
</feature>
<name>A0A1I7XWE7_9BILA</name>
<dbReference type="GO" id="GO:0046872">
    <property type="term" value="F:metal ion binding"/>
    <property type="evidence" value="ECO:0007669"/>
    <property type="project" value="UniProtKB-KW"/>
</dbReference>
<dbReference type="PRINTS" id="PR00328">
    <property type="entry name" value="SAR1GTPBP"/>
</dbReference>
<evidence type="ECO:0000256" key="5">
    <source>
        <dbReference type="SAM" id="MobiDB-lite"/>
    </source>
</evidence>
<feature type="compositionally biased region" description="Basic and acidic residues" evidence="5">
    <location>
        <begin position="226"/>
        <end position="254"/>
    </location>
</feature>
<keyword evidence="1 3" id="KW-0547">Nucleotide-binding</keyword>
<dbReference type="GO" id="GO:0005525">
    <property type="term" value="F:GTP binding"/>
    <property type="evidence" value="ECO:0007669"/>
    <property type="project" value="UniProtKB-KW"/>
</dbReference>
<dbReference type="SUPFAM" id="SSF52540">
    <property type="entry name" value="P-loop containing nucleoside triphosphate hydrolases"/>
    <property type="match status" value="1"/>
</dbReference>
<dbReference type="PANTHER" id="PTHR46090:SF2">
    <property type="entry name" value="ADP-RIBOSYLATION FACTOR-LIKE PROTEIN 13B"/>
    <property type="match status" value="1"/>
</dbReference>
<dbReference type="GO" id="GO:0097500">
    <property type="term" value="P:receptor localization to non-motile cilium"/>
    <property type="evidence" value="ECO:0007669"/>
    <property type="project" value="TreeGrafter"/>
</dbReference>
<evidence type="ECO:0000313" key="7">
    <source>
        <dbReference type="WBParaSite" id="L893_g10177.t1"/>
    </source>
</evidence>
<dbReference type="WBParaSite" id="L893_g10177.t1">
    <property type="protein sequence ID" value="L893_g10177.t1"/>
    <property type="gene ID" value="L893_g10177"/>
</dbReference>
<evidence type="ECO:0000256" key="2">
    <source>
        <dbReference type="ARBA" id="ARBA00023134"/>
    </source>
</evidence>
<proteinExistence type="predicted"/>
<dbReference type="InterPro" id="IPR027417">
    <property type="entry name" value="P-loop_NTPase"/>
</dbReference>
<reference evidence="7" key="1">
    <citation type="submission" date="2016-11" db="UniProtKB">
        <authorList>
            <consortium name="WormBaseParasite"/>
        </authorList>
    </citation>
    <scope>IDENTIFICATION</scope>
</reference>
<keyword evidence="6" id="KW-1185">Reference proteome</keyword>
<dbReference type="PROSITE" id="PS51417">
    <property type="entry name" value="ARF"/>
    <property type="match status" value="1"/>
</dbReference>
<dbReference type="GO" id="GO:0003924">
    <property type="term" value="F:GTPase activity"/>
    <property type="evidence" value="ECO:0007669"/>
    <property type="project" value="InterPro"/>
</dbReference>
<dbReference type="PANTHER" id="PTHR46090">
    <property type="entry name" value="ADP-RIBOSYLATION FACTOR-LIKE PROTEIN 13B"/>
    <property type="match status" value="1"/>
</dbReference>
<dbReference type="GO" id="GO:1905515">
    <property type="term" value="P:non-motile cilium assembly"/>
    <property type="evidence" value="ECO:0007669"/>
    <property type="project" value="TreeGrafter"/>
</dbReference>
<dbReference type="Proteomes" id="UP000095287">
    <property type="component" value="Unplaced"/>
</dbReference>
<dbReference type="InterPro" id="IPR006689">
    <property type="entry name" value="Small_GTPase_ARF/SAR"/>
</dbReference>
<dbReference type="SMART" id="SM00177">
    <property type="entry name" value="ARF"/>
    <property type="match status" value="1"/>
</dbReference>
<dbReference type="InterPro" id="IPR005225">
    <property type="entry name" value="Small_GTP-bd"/>
</dbReference>
<organism evidence="6 7">
    <name type="scientific">Steinernema glaseri</name>
    <dbReference type="NCBI Taxonomy" id="37863"/>
    <lineage>
        <taxon>Eukaryota</taxon>
        <taxon>Metazoa</taxon>
        <taxon>Ecdysozoa</taxon>
        <taxon>Nematoda</taxon>
        <taxon>Chromadorea</taxon>
        <taxon>Rhabditida</taxon>
        <taxon>Tylenchina</taxon>
        <taxon>Panagrolaimomorpha</taxon>
        <taxon>Strongyloidoidea</taxon>
        <taxon>Steinernematidae</taxon>
        <taxon>Steinernema</taxon>
    </lineage>
</organism>
<feature type="binding site" evidence="3">
    <location>
        <begin position="42"/>
        <end position="49"/>
    </location>
    <ligand>
        <name>GTP</name>
        <dbReference type="ChEBI" id="CHEBI:37565"/>
    </ligand>
</feature>
<dbReference type="NCBIfam" id="TIGR00231">
    <property type="entry name" value="small_GTP"/>
    <property type="match status" value="1"/>
</dbReference>
<feature type="binding site" evidence="3">
    <location>
        <begin position="144"/>
        <end position="147"/>
    </location>
    <ligand>
        <name>GTP</name>
        <dbReference type="ChEBI" id="CHEBI:37565"/>
    </ligand>
</feature>
<keyword evidence="4" id="KW-0460">Magnesium</keyword>
<dbReference type="Pfam" id="PF00025">
    <property type="entry name" value="Arf"/>
    <property type="match status" value="1"/>
</dbReference>
<evidence type="ECO:0000256" key="1">
    <source>
        <dbReference type="ARBA" id="ARBA00022741"/>
    </source>
</evidence>
<dbReference type="SMART" id="SM00178">
    <property type="entry name" value="SAR"/>
    <property type="match status" value="1"/>
</dbReference>
<dbReference type="GO" id="GO:0060170">
    <property type="term" value="C:ciliary membrane"/>
    <property type="evidence" value="ECO:0007669"/>
    <property type="project" value="TreeGrafter"/>
</dbReference>
<sequence>MGCMCSRGFGDDEAPRSSCCCCVAKRAKKRRIRDPITVCVIGLDGAGKTTIMKALRNESPEWVQQTHGFCREEFTVDRQKIVAYDLGGDRRIREIWPTYFSECYAVVFVIDGVDASRMEEVNEEVMRLKGRTELHGKPLLVFLNKKDSEGCLGEVDLAQVINFQEVSWDLNSVVRVEAVSALSGYGKTIDRGIIDGFRYVLDLVDENYDSIDDGVRKATKLLEERRRHEKAERQMRLAEMEAQKSESDIDDSFHSDTVANGSISHGEEPLANGGAPRKMTVSRNQVEPLESDAQSSGETNYEIFTVKAEMHQASPPPEGSLLSSSRRISVKTMISPQPEVFAGDYPTQNTGIHRSNAQIAPPITEWPLQKRKHRRIAQVLNSEAVAYRRNHSEECSPQS</sequence>
<dbReference type="AlphaFoldDB" id="A0A1I7XWE7"/>
<keyword evidence="4" id="KW-0479">Metal-binding</keyword>
<dbReference type="GO" id="GO:0097730">
    <property type="term" value="C:non-motile cilium"/>
    <property type="evidence" value="ECO:0007669"/>
    <property type="project" value="TreeGrafter"/>
</dbReference>